<name>A0A7Y6ETQ1_9BACL</name>
<dbReference type="EMBL" id="JABMCB010000159">
    <property type="protein sequence ID" value="NUU74786.1"/>
    <property type="molecule type" value="Genomic_DNA"/>
</dbReference>
<sequence>MAGKLFENGLFESSRIILPEHREKLLEHKREQQRREKPILDEQAIEEIVRALAVSYAEKMTVDLILFDPFKDESVSGVVIGINRTQNKVNLLLEEDERAIEITKIISANV</sequence>
<comment type="caution">
    <text evidence="1">The sequence shown here is derived from an EMBL/GenBank/DDBJ whole genome shotgun (WGS) entry which is preliminary data.</text>
</comment>
<dbReference type="RefSeq" id="WP_175394654.1">
    <property type="nucleotide sequence ID" value="NZ_JABMCB010000159.1"/>
</dbReference>
<keyword evidence="2" id="KW-1185">Reference proteome</keyword>
<dbReference type="InterPro" id="IPR014962">
    <property type="entry name" value="YolD"/>
</dbReference>
<dbReference type="Pfam" id="PF08863">
    <property type="entry name" value="YolD"/>
    <property type="match status" value="1"/>
</dbReference>
<evidence type="ECO:0000313" key="2">
    <source>
        <dbReference type="Proteomes" id="UP000526125"/>
    </source>
</evidence>
<evidence type="ECO:0000313" key="1">
    <source>
        <dbReference type="EMBL" id="NUU74786.1"/>
    </source>
</evidence>
<dbReference type="Proteomes" id="UP000526125">
    <property type="component" value="Unassembled WGS sequence"/>
</dbReference>
<organism evidence="1 2">
    <name type="scientific">Paenibacillus xylanilyticus</name>
    <dbReference type="NCBI Taxonomy" id="248903"/>
    <lineage>
        <taxon>Bacteria</taxon>
        <taxon>Bacillati</taxon>
        <taxon>Bacillota</taxon>
        <taxon>Bacilli</taxon>
        <taxon>Bacillales</taxon>
        <taxon>Paenibacillaceae</taxon>
        <taxon>Paenibacillus</taxon>
    </lineage>
</organism>
<protein>
    <submittedName>
        <fullName evidence="1">YolD-like family protein</fullName>
    </submittedName>
</protein>
<accession>A0A7Y6ETQ1</accession>
<proteinExistence type="predicted"/>
<dbReference type="AlphaFoldDB" id="A0A7Y6ETQ1"/>
<reference evidence="1 2" key="1">
    <citation type="submission" date="2020-05" db="EMBL/GenBank/DDBJ databases">
        <title>Genome Sequencing of Type Strains.</title>
        <authorList>
            <person name="Lemaire J.F."/>
            <person name="Inderbitzin P."/>
            <person name="Gregorio O.A."/>
            <person name="Collins S.B."/>
            <person name="Wespe N."/>
            <person name="Knight-Connoni V."/>
        </authorList>
    </citation>
    <scope>NUCLEOTIDE SEQUENCE [LARGE SCALE GENOMIC DNA]</scope>
    <source>
        <strain evidence="1 2">LMG 21957</strain>
    </source>
</reference>
<gene>
    <name evidence="1" type="ORF">HP552_05960</name>
</gene>